<dbReference type="Gene3D" id="3.30.1340.30">
    <property type="match status" value="2"/>
</dbReference>
<dbReference type="SMART" id="SM00749">
    <property type="entry name" value="BON"/>
    <property type="match status" value="2"/>
</dbReference>
<feature type="chain" id="PRO_5020309295" evidence="2">
    <location>
        <begin position="22"/>
        <end position="195"/>
    </location>
</feature>
<feature type="domain" description="BON" evidence="3">
    <location>
        <begin position="128"/>
        <end position="195"/>
    </location>
</feature>
<dbReference type="NCBIfam" id="NF008247">
    <property type="entry name" value="PRK11023.1"/>
    <property type="match status" value="1"/>
</dbReference>
<feature type="domain" description="BON" evidence="3">
    <location>
        <begin position="50"/>
        <end position="119"/>
    </location>
</feature>
<evidence type="ECO:0000313" key="4">
    <source>
        <dbReference type="EMBL" id="TCK01999.1"/>
    </source>
</evidence>
<dbReference type="InterPro" id="IPR007055">
    <property type="entry name" value="BON_dom"/>
</dbReference>
<evidence type="ECO:0000256" key="2">
    <source>
        <dbReference type="SAM" id="SignalP"/>
    </source>
</evidence>
<organism evidence="4 5">
    <name type="scientific">Volucribacter psittacicida</name>
    <dbReference type="NCBI Taxonomy" id="203482"/>
    <lineage>
        <taxon>Bacteria</taxon>
        <taxon>Pseudomonadati</taxon>
        <taxon>Pseudomonadota</taxon>
        <taxon>Gammaproteobacteria</taxon>
        <taxon>Pasteurellales</taxon>
        <taxon>Pasteurellaceae</taxon>
        <taxon>Volucribacter</taxon>
    </lineage>
</organism>
<gene>
    <name evidence="4" type="ORF">EV694_0646</name>
</gene>
<evidence type="ECO:0000313" key="5">
    <source>
        <dbReference type="Proteomes" id="UP000294702"/>
    </source>
</evidence>
<dbReference type="Proteomes" id="UP000294702">
    <property type="component" value="Unassembled WGS sequence"/>
</dbReference>
<sequence>MKKSHLLKLSAIIGSVFVLQACVTAAVVGTTAAVATKVATDPRTLGTQIDDETLEERVLSQIRSDEQIKEEGRIQVVSYNGRILLIGQVPQENLKEMAKNLAMGVNGVTDVYNEIRLGNPITIGQISKDSWITTQIKSKMLVSAEVKASNIKVITENGEVFLMGNVTQQQGDAAAEIARNISGVQKVIKVFAYLN</sequence>
<dbReference type="EMBL" id="SMFT01000001">
    <property type="protein sequence ID" value="TCK01999.1"/>
    <property type="molecule type" value="Genomic_DNA"/>
</dbReference>
<accession>A0A4R1G8E1</accession>
<dbReference type="InterPro" id="IPR014004">
    <property type="entry name" value="Transpt-assoc_nodulatn_dom_bac"/>
</dbReference>
<dbReference type="PANTHER" id="PTHR34606">
    <property type="entry name" value="BON DOMAIN-CONTAINING PROTEIN"/>
    <property type="match status" value="1"/>
</dbReference>
<protein>
    <submittedName>
        <fullName evidence="4">Osmotically-inducible protein OsmY</fullName>
    </submittedName>
</protein>
<dbReference type="PROSITE" id="PS51257">
    <property type="entry name" value="PROKAR_LIPOPROTEIN"/>
    <property type="match status" value="1"/>
</dbReference>
<dbReference type="Pfam" id="PF04972">
    <property type="entry name" value="BON"/>
    <property type="match status" value="2"/>
</dbReference>
<dbReference type="InterPro" id="IPR051686">
    <property type="entry name" value="Lipoprotein_DolP"/>
</dbReference>
<dbReference type="RefSeq" id="WP_132689094.1">
    <property type="nucleotide sequence ID" value="NZ_SMFT01000001.1"/>
</dbReference>
<evidence type="ECO:0000256" key="1">
    <source>
        <dbReference type="ARBA" id="ARBA00022729"/>
    </source>
</evidence>
<name>A0A4R1G8E1_9PAST</name>
<feature type="signal peptide" evidence="2">
    <location>
        <begin position="1"/>
        <end position="21"/>
    </location>
</feature>
<keyword evidence="5" id="KW-1185">Reference proteome</keyword>
<dbReference type="PANTHER" id="PTHR34606:SF4">
    <property type="entry name" value="OUTER MEMBRANE LIPOPROTEIN DOLP"/>
    <property type="match status" value="1"/>
</dbReference>
<evidence type="ECO:0000259" key="3">
    <source>
        <dbReference type="PROSITE" id="PS50914"/>
    </source>
</evidence>
<reference evidence="4 5" key="1">
    <citation type="submission" date="2019-03" db="EMBL/GenBank/DDBJ databases">
        <title>Genomic Encyclopedia of Type Strains, Phase IV (KMG-IV): sequencing the most valuable type-strain genomes for metagenomic binning, comparative biology and taxonomic classification.</title>
        <authorList>
            <person name="Goeker M."/>
        </authorList>
    </citation>
    <scope>NUCLEOTIDE SEQUENCE [LARGE SCALE GENOMIC DNA]</scope>
    <source>
        <strain evidence="4 5">DSM 15534</strain>
    </source>
</reference>
<proteinExistence type="predicted"/>
<keyword evidence="1 2" id="KW-0732">Signal</keyword>
<dbReference type="OrthoDB" id="9783990at2"/>
<dbReference type="AlphaFoldDB" id="A0A4R1G8E1"/>
<comment type="caution">
    <text evidence="4">The sequence shown here is derived from an EMBL/GenBank/DDBJ whole genome shotgun (WGS) entry which is preliminary data.</text>
</comment>
<dbReference type="PROSITE" id="PS50914">
    <property type="entry name" value="BON"/>
    <property type="match status" value="2"/>
</dbReference>